<dbReference type="OrthoDB" id="2536714at2759"/>
<dbReference type="EMBL" id="KZ110595">
    <property type="protein sequence ID" value="OSX63472.1"/>
    <property type="molecule type" value="Genomic_DNA"/>
</dbReference>
<evidence type="ECO:0000256" key="1">
    <source>
        <dbReference type="SAM" id="MobiDB-lite"/>
    </source>
</evidence>
<dbReference type="RefSeq" id="XP_024340266.1">
    <property type="nucleotide sequence ID" value="XM_024478862.1"/>
</dbReference>
<sequence length="337" mass="36868">MSSNLRTYAQVSAAQGYLRHMASAPNMPKYLPSTRVGSVSRMSRIPHDGAHPMPTRWLESVSKAVAGTGHPRAHIGGPQSARHSSRPSSRASRPKRETKFALGQTRSVSGAPPGLMTYLSPAGKAPGAVSTANVVCRSAPASRSSSRVGERKSGPLKGWALAEVTNRAGKKPRRQSKCDGVPVLASTCVENDEWSTHWVDGRRVPLSLSGAQDGLRMDNDLENDDDDDDDDDAELDFARLLVPPKRQYSIQSLRRHIHRSQTNLREQRDLWGDDDGYGTQSRSRRESIDDEDGHGWEAMGAPGFGNAKRRRGLPGAWATLCPIQTQDEDSEEDEPKD</sequence>
<feature type="region of interest" description="Disordered" evidence="1">
    <location>
        <begin position="68"/>
        <end position="101"/>
    </location>
</feature>
<evidence type="ECO:0000313" key="2">
    <source>
        <dbReference type="EMBL" id="OSX63472.1"/>
    </source>
</evidence>
<feature type="region of interest" description="Disordered" evidence="1">
    <location>
        <begin position="269"/>
        <end position="310"/>
    </location>
</feature>
<feature type="compositionally biased region" description="Acidic residues" evidence="1">
    <location>
        <begin position="220"/>
        <end position="232"/>
    </location>
</feature>
<organism evidence="2 3">
    <name type="scientific">Postia placenta MAD-698-R-SB12</name>
    <dbReference type="NCBI Taxonomy" id="670580"/>
    <lineage>
        <taxon>Eukaryota</taxon>
        <taxon>Fungi</taxon>
        <taxon>Dikarya</taxon>
        <taxon>Basidiomycota</taxon>
        <taxon>Agaricomycotina</taxon>
        <taxon>Agaricomycetes</taxon>
        <taxon>Polyporales</taxon>
        <taxon>Adustoporiaceae</taxon>
        <taxon>Rhodonia</taxon>
    </lineage>
</organism>
<name>A0A1X6N4U6_9APHY</name>
<dbReference type="AlphaFoldDB" id="A0A1X6N4U6"/>
<feature type="compositionally biased region" description="Low complexity" evidence="1">
    <location>
        <begin position="80"/>
        <end position="91"/>
    </location>
</feature>
<keyword evidence="3" id="KW-1185">Reference proteome</keyword>
<protein>
    <submittedName>
        <fullName evidence="2">Uncharacterized protein</fullName>
    </submittedName>
</protein>
<dbReference type="Proteomes" id="UP000194127">
    <property type="component" value="Unassembled WGS sequence"/>
</dbReference>
<accession>A0A1X6N4U6</accession>
<evidence type="ECO:0000313" key="3">
    <source>
        <dbReference type="Proteomes" id="UP000194127"/>
    </source>
</evidence>
<proteinExistence type="predicted"/>
<gene>
    <name evidence="2" type="ORF">POSPLADRAFT_1045795</name>
</gene>
<dbReference type="GeneID" id="36323812"/>
<reference evidence="2 3" key="1">
    <citation type="submission" date="2017-04" db="EMBL/GenBank/DDBJ databases">
        <title>Genome Sequence of the Model Brown-Rot Fungus Postia placenta SB12.</title>
        <authorList>
            <consortium name="DOE Joint Genome Institute"/>
            <person name="Gaskell J."/>
            <person name="Kersten P."/>
            <person name="Larrondo L.F."/>
            <person name="Canessa P."/>
            <person name="Martinez D."/>
            <person name="Hibbett D."/>
            <person name="Schmoll M."/>
            <person name="Kubicek C.P."/>
            <person name="Martinez A.T."/>
            <person name="Yadav J."/>
            <person name="Master E."/>
            <person name="Magnuson J.K."/>
            <person name="James T."/>
            <person name="Yaver D."/>
            <person name="Berka R."/>
            <person name="Labutti K."/>
            <person name="Lipzen A."/>
            <person name="Aerts A."/>
            <person name="Barry K."/>
            <person name="Henrissat B."/>
            <person name="Blanchette R."/>
            <person name="Grigoriev I."/>
            <person name="Cullen D."/>
        </authorList>
    </citation>
    <scope>NUCLEOTIDE SEQUENCE [LARGE SCALE GENOMIC DNA]</scope>
    <source>
        <strain evidence="2 3">MAD-698-R-SB12</strain>
    </source>
</reference>
<feature type="region of interest" description="Disordered" evidence="1">
    <location>
        <begin position="209"/>
        <end position="232"/>
    </location>
</feature>